<comment type="subunit">
    <text evidence="9">Homodimer.</text>
</comment>
<feature type="transmembrane region" description="Helical" evidence="9">
    <location>
        <begin position="399"/>
        <end position="421"/>
    </location>
</feature>
<dbReference type="Pfam" id="PF00571">
    <property type="entry name" value="CBS"/>
    <property type="match status" value="2"/>
</dbReference>
<dbReference type="InterPro" id="IPR046342">
    <property type="entry name" value="CBS_dom_sf"/>
</dbReference>
<evidence type="ECO:0000256" key="8">
    <source>
        <dbReference type="PROSITE-ProRule" id="PRU00703"/>
    </source>
</evidence>
<evidence type="ECO:0000256" key="1">
    <source>
        <dbReference type="ARBA" id="ARBA00004141"/>
    </source>
</evidence>
<dbReference type="PANTHER" id="PTHR43773">
    <property type="entry name" value="MAGNESIUM TRANSPORTER MGTE"/>
    <property type="match status" value="1"/>
</dbReference>
<dbReference type="InterPro" id="IPR036739">
    <property type="entry name" value="SLC41_membr_dom_sf"/>
</dbReference>
<comment type="similarity">
    <text evidence="2 9">Belongs to the SLC41A transporter family.</text>
</comment>
<feature type="transmembrane region" description="Helical" evidence="9">
    <location>
        <begin position="367"/>
        <end position="393"/>
    </location>
</feature>
<dbReference type="InterPro" id="IPR006669">
    <property type="entry name" value="MgtE_transporter"/>
</dbReference>
<organism evidence="11 12">
    <name type="scientific">Candidatus Fimimonas gallinarum</name>
    <dbReference type="NCBI Taxonomy" id="2840821"/>
    <lineage>
        <taxon>Bacteria</taxon>
        <taxon>Pseudomonadati</taxon>
        <taxon>Myxococcota</taxon>
        <taxon>Myxococcia</taxon>
        <taxon>Myxococcales</taxon>
        <taxon>Cystobacterineae</taxon>
        <taxon>Myxococcaceae</taxon>
        <taxon>Myxococcaceae incertae sedis</taxon>
        <taxon>Candidatus Fimimonas</taxon>
    </lineage>
</organism>
<dbReference type="Pfam" id="PF01769">
    <property type="entry name" value="MgtE"/>
    <property type="match status" value="1"/>
</dbReference>
<evidence type="ECO:0000313" key="12">
    <source>
        <dbReference type="Proteomes" id="UP000824200"/>
    </source>
</evidence>
<dbReference type="InterPro" id="IPR038076">
    <property type="entry name" value="MgtE_N_sf"/>
</dbReference>
<feature type="transmembrane region" description="Helical" evidence="9">
    <location>
        <begin position="290"/>
        <end position="310"/>
    </location>
</feature>
<name>A0A9D1E4F0_9BACT</name>
<dbReference type="CDD" id="cd04606">
    <property type="entry name" value="CBS_pair_Mg_transporter"/>
    <property type="match status" value="1"/>
</dbReference>
<dbReference type="PANTHER" id="PTHR43773:SF1">
    <property type="entry name" value="MAGNESIUM TRANSPORTER MGTE"/>
    <property type="match status" value="1"/>
</dbReference>
<dbReference type="SUPFAM" id="SSF54631">
    <property type="entry name" value="CBS-domain pair"/>
    <property type="match status" value="1"/>
</dbReference>
<comment type="caution">
    <text evidence="11">The sequence shown here is derived from an EMBL/GenBank/DDBJ whole genome shotgun (WGS) entry which is preliminary data.</text>
</comment>
<dbReference type="Gene3D" id="3.10.580.10">
    <property type="entry name" value="CBS-domain"/>
    <property type="match status" value="1"/>
</dbReference>
<sequence length="463" mass="52133">MEQENQVELTDTIEKVKQLLEEKNFREIKGLINDMMPQDCAMLLEELPEKDMPPVFRLLSKENAAETFVEMESDKQQLLLMVFSDAELKAVFDEMFLDDTVDIIEEMPANVVKRIIKQSDTETRAQINEILKYPKDSAGTIMTVEYVSLREHWTVKECFDRIRKIALDKETIYVCYVTDDKRKLLGLVTVKDLLLHDYDTPIADFMETDVISVETTDDKEFVAQRISKYDLYAIPVVDGENRIVGIITVDDVLDVMEQEATEDISKMAAVTPSHVSYLNQSVWEICKNRIPWLLLLMISATFTGLIINTFEATLNQLSTLLFACIPMLMDTGGNAGSQASVTIIRGLALDEVHTKDVFKVVWKEMRVAVLLAVCLAVVCFGKLMLIDGLLFGYNYTWDICLVVSLSLLATVIVAKLVGCLMPLLAKKCRLDPAVVASPFITTIVDALSLLVYCQIALSILPAI</sequence>
<feature type="domain" description="CBS" evidence="10">
    <location>
        <begin position="206"/>
        <end position="262"/>
    </location>
</feature>
<dbReference type="SUPFAM" id="SSF161093">
    <property type="entry name" value="MgtE membrane domain-like"/>
    <property type="match status" value="1"/>
</dbReference>
<keyword evidence="9" id="KW-1003">Cell membrane</keyword>
<evidence type="ECO:0000256" key="9">
    <source>
        <dbReference type="RuleBase" id="RU362011"/>
    </source>
</evidence>
<evidence type="ECO:0000256" key="2">
    <source>
        <dbReference type="ARBA" id="ARBA00009749"/>
    </source>
</evidence>
<keyword evidence="7 9" id="KW-0472">Membrane</keyword>
<dbReference type="Gene3D" id="1.25.60.10">
    <property type="entry name" value="MgtE N-terminal domain-like"/>
    <property type="match status" value="1"/>
</dbReference>
<dbReference type="PROSITE" id="PS51371">
    <property type="entry name" value="CBS"/>
    <property type="match status" value="2"/>
</dbReference>
<dbReference type="GO" id="GO:0046872">
    <property type="term" value="F:metal ion binding"/>
    <property type="evidence" value="ECO:0007669"/>
    <property type="project" value="UniProtKB-KW"/>
</dbReference>
<dbReference type="Proteomes" id="UP000824200">
    <property type="component" value="Unassembled WGS sequence"/>
</dbReference>
<evidence type="ECO:0000256" key="3">
    <source>
        <dbReference type="ARBA" id="ARBA00022448"/>
    </source>
</evidence>
<dbReference type="InterPro" id="IPR006668">
    <property type="entry name" value="Mg_transptr_MgtE_intracell_dom"/>
</dbReference>
<evidence type="ECO:0000256" key="6">
    <source>
        <dbReference type="ARBA" id="ARBA00022989"/>
    </source>
</evidence>
<dbReference type="NCBIfam" id="TIGR00400">
    <property type="entry name" value="mgtE"/>
    <property type="match status" value="1"/>
</dbReference>
<evidence type="ECO:0000256" key="4">
    <source>
        <dbReference type="ARBA" id="ARBA00022692"/>
    </source>
</evidence>
<comment type="function">
    <text evidence="9">Acts as a magnesium transporter.</text>
</comment>
<keyword evidence="5 9" id="KW-0460">Magnesium</keyword>
<dbReference type="InterPro" id="IPR006667">
    <property type="entry name" value="SLC41_membr_dom"/>
</dbReference>
<dbReference type="GO" id="GO:0015095">
    <property type="term" value="F:magnesium ion transmembrane transporter activity"/>
    <property type="evidence" value="ECO:0007669"/>
    <property type="project" value="UniProtKB-UniRule"/>
</dbReference>
<reference evidence="11" key="2">
    <citation type="journal article" date="2021" name="PeerJ">
        <title>Extensive microbial diversity within the chicken gut microbiome revealed by metagenomics and culture.</title>
        <authorList>
            <person name="Gilroy R."/>
            <person name="Ravi A."/>
            <person name="Getino M."/>
            <person name="Pursley I."/>
            <person name="Horton D.L."/>
            <person name="Alikhan N.F."/>
            <person name="Baker D."/>
            <person name="Gharbi K."/>
            <person name="Hall N."/>
            <person name="Watson M."/>
            <person name="Adriaenssens E.M."/>
            <person name="Foster-Nyarko E."/>
            <person name="Jarju S."/>
            <person name="Secka A."/>
            <person name="Antonio M."/>
            <person name="Oren A."/>
            <person name="Chaudhuri R.R."/>
            <person name="La Ragione R."/>
            <person name="Hildebrand F."/>
            <person name="Pallen M.J."/>
        </authorList>
    </citation>
    <scope>NUCLEOTIDE SEQUENCE</scope>
    <source>
        <strain evidence="11">CHK121-14286</strain>
    </source>
</reference>
<keyword evidence="6 9" id="KW-1133">Transmembrane helix</keyword>
<evidence type="ECO:0000313" key="11">
    <source>
        <dbReference type="EMBL" id="HIR66046.1"/>
    </source>
</evidence>
<dbReference type="SMART" id="SM00116">
    <property type="entry name" value="CBS"/>
    <property type="match status" value="2"/>
</dbReference>
<proteinExistence type="inferred from homology"/>
<accession>A0A9D1E4F0</accession>
<evidence type="ECO:0000259" key="10">
    <source>
        <dbReference type="PROSITE" id="PS51371"/>
    </source>
</evidence>
<keyword evidence="3 9" id="KW-0813">Transport</keyword>
<feature type="transmembrane region" description="Helical" evidence="9">
    <location>
        <begin position="433"/>
        <end position="460"/>
    </location>
</feature>
<dbReference type="SMART" id="SM00924">
    <property type="entry name" value="MgtE_N"/>
    <property type="match status" value="1"/>
</dbReference>
<dbReference type="EMBL" id="DVHL01000035">
    <property type="protein sequence ID" value="HIR66046.1"/>
    <property type="molecule type" value="Genomic_DNA"/>
</dbReference>
<keyword evidence="9" id="KW-0479">Metal-binding</keyword>
<dbReference type="GO" id="GO:0005886">
    <property type="term" value="C:plasma membrane"/>
    <property type="evidence" value="ECO:0007669"/>
    <property type="project" value="UniProtKB-SubCell"/>
</dbReference>
<feature type="domain" description="CBS" evidence="10">
    <location>
        <begin position="142"/>
        <end position="205"/>
    </location>
</feature>
<dbReference type="Pfam" id="PF03448">
    <property type="entry name" value="MgtE_N"/>
    <property type="match status" value="1"/>
</dbReference>
<keyword evidence="4 9" id="KW-0812">Transmembrane</keyword>
<dbReference type="SUPFAM" id="SSF158791">
    <property type="entry name" value="MgtE N-terminal domain-like"/>
    <property type="match status" value="1"/>
</dbReference>
<reference evidence="11" key="1">
    <citation type="submission" date="2020-10" db="EMBL/GenBank/DDBJ databases">
        <authorList>
            <person name="Gilroy R."/>
        </authorList>
    </citation>
    <scope>NUCLEOTIDE SEQUENCE</scope>
    <source>
        <strain evidence="11">CHK121-14286</strain>
    </source>
</reference>
<dbReference type="AlphaFoldDB" id="A0A9D1E4F0"/>
<keyword evidence="8" id="KW-0129">CBS domain</keyword>
<dbReference type="InterPro" id="IPR000644">
    <property type="entry name" value="CBS_dom"/>
</dbReference>
<dbReference type="Gene3D" id="1.10.357.20">
    <property type="entry name" value="SLC41 divalent cation transporters, integral membrane domain"/>
    <property type="match status" value="1"/>
</dbReference>
<comment type="caution">
    <text evidence="9">Lacks conserved residue(s) required for the propagation of feature annotation.</text>
</comment>
<comment type="subcellular location">
    <subcellularLocation>
        <location evidence="9">Cell membrane</location>
        <topology evidence="9">Multi-pass membrane protein</topology>
    </subcellularLocation>
    <subcellularLocation>
        <location evidence="1">Membrane</location>
        <topology evidence="1">Multi-pass membrane protein</topology>
    </subcellularLocation>
</comment>
<evidence type="ECO:0000256" key="5">
    <source>
        <dbReference type="ARBA" id="ARBA00022842"/>
    </source>
</evidence>
<protein>
    <recommendedName>
        <fullName evidence="9">Magnesium transporter MgtE</fullName>
    </recommendedName>
</protein>
<gene>
    <name evidence="11" type="primary">mgtE</name>
    <name evidence="11" type="ORF">IAC95_04125</name>
</gene>
<evidence type="ECO:0000256" key="7">
    <source>
        <dbReference type="ARBA" id="ARBA00023136"/>
    </source>
</evidence>